<name>G0V496_9CLOT</name>
<dbReference type="PANTHER" id="PTHR22550">
    <property type="entry name" value="SPORE GERMINATION PROTEIN"/>
    <property type="match status" value="1"/>
</dbReference>
<organism evidence="4 5">
    <name type="scientific">Caloramator australicus RC3</name>
    <dbReference type="NCBI Taxonomy" id="857293"/>
    <lineage>
        <taxon>Bacteria</taxon>
        <taxon>Bacillati</taxon>
        <taxon>Bacillota</taxon>
        <taxon>Clostridia</taxon>
        <taxon>Eubacteriales</taxon>
        <taxon>Clostridiaceae</taxon>
        <taxon>Caloramator</taxon>
    </lineage>
</organism>
<dbReference type="STRING" id="857293.CAAU_0287"/>
<dbReference type="GO" id="GO:0016020">
    <property type="term" value="C:membrane"/>
    <property type="evidence" value="ECO:0007669"/>
    <property type="project" value="InterPro"/>
</dbReference>
<keyword evidence="3" id="KW-1133">Transmembrane helix</keyword>
<dbReference type="RefSeq" id="WP_008907659.1">
    <property type="nucleotide sequence ID" value="NZ_CAKP01000009.1"/>
</dbReference>
<dbReference type="eggNOG" id="COG0697">
    <property type="taxonomic scope" value="Bacteria"/>
</dbReference>
<dbReference type="AlphaFoldDB" id="G0V496"/>
<dbReference type="EMBL" id="CAKP01000009">
    <property type="protein sequence ID" value="CCC57936.1"/>
    <property type="molecule type" value="Genomic_DNA"/>
</dbReference>
<evidence type="ECO:0000313" key="4">
    <source>
        <dbReference type="EMBL" id="CCC57936.1"/>
    </source>
</evidence>
<reference evidence="4 5" key="1">
    <citation type="journal article" date="2011" name="J. Bacteriol.">
        <title>Draft genome sequence of Caloramator australicus strain RC3T, a thermoanaerobe from the Great Artesian Basin of Australia.</title>
        <authorList>
            <person name="Ogg C.D."/>
            <person name="Patel B.K.C."/>
        </authorList>
    </citation>
    <scope>NUCLEOTIDE SEQUENCE [LARGE SCALE GENOMIC DNA]</scope>
    <source>
        <strain evidence="4 5">RC3</strain>
    </source>
</reference>
<accession>G0V496</accession>
<dbReference type="InterPro" id="IPR050768">
    <property type="entry name" value="UPF0353/GerABKA_families"/>
</dbReference>
<comment type="similarity">
    <text evidence="1">Belongs to the GerABKA family.</text>
</comment>
<dbReference type="Proteomes" id="UP000007652">
    <property type="component" value="Unassembled WGS sequence"/>
</dbReference>
<feature type="transmembrane region" description="Helical" evidence="3">
    <location>
        <begin position="336"/>
        <end position="354"/>
    </location>
</feature>
<dbReference type="OrthoDB" id="9772630at2"/>
<evidence type="ECO:0000256" key="1">
    <source>
        <dbReference type="ARBA" id="ARBA00005278"/>
    </source>
</evidence>
<protein>
    <submittedName>
        <fullName evidence="4">Spore germination protein GerKA</fullName>
    </submittedName>
</protein>
<evidence type="ECO:0000313" key="5">
    <source>
        <dbReference type="Proteomes" id="UP000007652"/>
    </source>
</evidence>
<feature type="transmembrane region" description="Helical" evidence="3">
    <location>
        <begin position="294"/>
        <end position="316"/>
    </location>
</feature>
<evidence type="ECO:0000256" key="2">
    <source>
        <dbReference type="ARBA" id="ARBA00023136"/>
    </source>
</evidence>
<proteinExistence type="inferred from homology"/>
<gene>
    <name evidence="4" type="ORF">CAAU_0287</name>
</gene>
<feature type="transmembrane region" description="Helical" evidence="3">
    <location>
        <begin position="413"/>
        <end position="440"/>
    </location>
</feature>
<dbReference type="PIRSF" id="PIRSF005690">
    <property type="entry name" value="GerBA"/>
    <property type="match status" value="1"/>
</dbReference>
<keyword evidence="2 3" id="KW-0472">Membrane</keyword>
<feature type="transmembrane region" description="Helical" evidence="3">
    <location>
        <begin position="366"/>
        <end position="393"/>
    </location>
</feature>
<sequence length="506" mass="57240">MWKILKKPNPGTKISPNIHDNLKTIKEIFKKDKTFVARCFEKNNKTLCLIYINGMVKEDIINRDIIARILDSKIERNKLSLLNYLERHILSTSHLEKSQDLEYAISSILMGKAVLFIDGELEVLIFNVKENNLRSIEEPSSETIVRGPREGFNESLITNLHLIRNRIPHPDLKFVFKEIGRYTKTPICIAYISSIASDKILQEVKKRLDEINIDGILDSGYIADLICDHPLCTFQTIGYTERPDVVCGKLLEGRIAIVVDGSPFVLTLPYLFLETFQSNEDYYTHWALASFNRILRLLGFFLSTTIPSLYVALANYHQELLPTPLLLSIAAAREGVPFPTIVEAFSMIIIFEVLREAGTRLPKPVGQAVSIVGVLVIGEAAVGARFVSAPMVIITALTGITEFLIPQLTASVILFRFIILFFTAFLGLYGTMFGLVIMFIQLFSMKSFGVPYTLHSFTIDFQNIKDTAIRVPWWAMKLRPIILGAKNKVRNKSKFIARGKYNGKNN</sequence>
<evidence type="ECO:0000256" key="3">
    <source>
        <dbReference type="SAM" id="Phobius"/>
    </source>
</evidence>
<keyword evidence="5" id="KW-1185">Reference proteome</keyword>
<dbReference type="GO" id="GO:0009847">
    <property type="term" value="P:spore germination"/>
    <property type="evidence" value="ECO:0007669"/>
    <property type="project" value="InterPro"/>
</dbReference>
<comment type="caution">
    <text evidence="4">The sequence shown here is derived from an EMBL/GenBank/DDBJ whole genome shotgun (WGS) entry which is preliminary data.</text>
</comment>
<dbReference type="PANTHER" id="PTHR22550:SF5">
    <property type="entry name" value="LEUCINE ZIPPER PROTEIN 4"/>
    <property type="match status" value="1"/>
</dbReference>
<dbReference type="InterPro" id="IPR004995">
    <property type="entry name" value="Spore_Ger"/>
</dbReference>
<keyword evidence="3" id="KW-0812">Transmembrane</keyword>
<dbReference type="Pfam" id="PF03323">
    <property type="entry name" value="GerA"/>
    <property type="match status" value="1"/>
</dbReference>